<organism evidence="1 2">
    <name type="scientific">Nannocystis pusilla</name>
    <dbReference type="NCBI Taxonomy" id="889268"/>
    <lineage>
        <taxon>Bacteria</taxon>
        <taxon>Pseudomonadati</taxon>
        <taxon>Myxococcota</taxon>
        <taxon>Polyangia</taxon>
        <taxon>Nannocystales</taxon>
        <taxon>Nannocystaceae</taxon>
        <taxon>Nannocystis</taxon>
    </lineage>
</organism>
<proteinExistence type="predicted"/>
<dbReference type="GO" id="GO:0006307">
    <property type="term" value="P:DNA alkylation repair"/>
    <property type="evidence" value="ECO:0007669"/>
    <property type="project" value="InterPro"/>
</dbReference>
<dbReference type="GO" id="GO:0051213">
    <property type="term" value="F:dioxygenase activity"/>
    <property type="evidence" value="ECO:0007669"/>
    <property type="project" value="InterPro"/>
</dbReference>
<dbReference type="InterPro" id="IPR037151">
    <property type="entry name" value="AlkB-like_sf"/>
</dbReference>
<comment type="caution">
    <text evidence="1">The sequence shown here is derived from an EMBL/GenBank/DDBJ whole genome shotgun (WGS) entry which is preliminary data.</text>
</comment>
<dbReference type="AlphaFoldDB" id="A0A9X3IV66"/>
<protein>
    <submittedName>
        <fullName evidence="1">Uncharacterized protein</fullName>
    </submittedName>
</protein>
<dbReference type="PANTHER" id="PTHR31212:SF4">
    <property type="entry name" value="ALPHA-KETOGLUTARATE-DEPENDENT DIOXYGENASE ALKB HOMOLOG 3"/>
    <property type="match status" value="1"/>
</dbReference>
<dbReference type="Gene3D" id="2.60.120.590">
    <property type="entry name" value="Alpha-ketoglutarate-dependent dioxygenase AlkB-like"/>
    <property type="match status" value="2"/>
</dbReference>
<sequence>MARPRLPEARIDDTRQVLIVLSPRGDERPMDGFAGAVVQDLSAGLPDLAGKAVYLCGDASKAAALDLSAASRVLVIREGSHGDAAAGLAPWPAVSSGRVPIRVHGLGVYYRSFFDPEVVDYVARIRGEHDFQSLTESTKPGTAHRTGIYLSPVRQERDGLHFRLLRCSTNLSGPTDNFRATDRHIVDALNQEAALIFSGAAPLNHVLAQIYHNTPADAEKKQAKARISSHADKTKDMPDDGVMAFCTFYEHLDRLGPMAGDPFDRGHRGISGLTRLRFRHKEVEAAERGAFPEQFTITLYPNSVFFMPLSTNRRYTHEIVPSELEAARLPTRLGYVVRCSKTEAVHEDGRTFLLRDGARAELEAATPEGMTELRRLYAEENRTTAPIDYGDGFRFSMNAGDYQAPIYEASDAFRTHTISTRDDLFAELSASARLEELGKGRRGAVLVATDGPQKVPIVRTTTAYALPAQRFRPVHAVLARRIGECASLPVAFNNALLEIYTRAYATMGAHSDQALDLDDAGEIALFSCYEHPEAGPSRRLMVESKADGGPSFVIPLLHGRVVVFSADTNRRFRHRIVLDPAAGDADNAWLGLTFRTSKTWVHVDDGQPRLADGTPLTLADDEERREFLRLRRRENQETDFVYPRVTCTLSPSDLWPPDMGPTLCAGAVREMS</sequence>
<dbReference type="EMBL" id="JAPNKE010000002">
    <property type="protein sequence ID" value="MCY1004585.1"/>
    <property type="molecule type" value="Genomic_DNA"/>
</dbReference>
<dbReference type="InterPro" id="IPR032854">
    <property type="entry name" value="ALKBH3"/>
</dbReference>
<dbReference type="Proteomes" id="UP001150924">
    <property type="component" value="Unassembled WGS sequence"/>
</dbReference>
<evidence type="ECO:0000313" key="2">
    <source>
        <dbReference type="Proteomes" id="UP001150924"/>
    </source>
</evidence>
<reference evidence="1" key="1">
    <citation type="submission" date="2022-11" db="EMBL/GenBank/DDBJ databases">
        <title>Minimal conservation of predation-associated metabolite biosynthetic gene clusters underscores biosynthetic potential of Myxococcota including descriptions for ten novel species: Archangium lansinium sp. nov., Myxococcus landrumus sp. nov., Nannocystis bai.</title>
        <authorList>
            <person name="Ahearne A."/>
            <person name="Stevens C."/>
            <person name="Phillips K."/>
        </authorList>
    </citation>
    <scope>NUCLEOTIDE SEQUENCE</scope>
    <source>
        <strain evidence="1">Na p29</strain>
    </source>
</reference>
<gene>
    <name evidence="1" type="ORF">OV079_03160</name>
</gene>
<name>A0A9X3IV66_9BACT</name>
<dbReference type="RefSeq" id="WP_267766143.1">
    <property type="nucleotide sequence ID" value="NZ_JAPNKE010000002.1"/>
</dbReference>
<dbReference type="SUPFAM" id="SSF51197">
    <property type="entry name" value="Clavaminate synthase-like"/>
    <property type="match status" value="1"/>
</dbReference>
<keyword evidence="2" id="KW-1185">Reference proteome</keyword>
<accession>A0A9X3IV66</accession>
<dbReference type="PANTHER" id="PTHR31212">
    <property type="entry name" value="ALPHA-KETOGLUTARATE-DEPENDENT DIOXYGENASE ALKB HOMOLOG 3"/>
    <property type="match status" value="1"/>
</dbReference>
<evidence type="ECO:0000313" key="1">
    <source>
        <dbReference type="EMBL" id="MCY1004585.1"/>
    </source>
</evidence>